<comment type="caution">
    <text evidence="3">The sequence shown here is derived from an EMBL/GenBank/DDBJ whole genome shotgun (WGS) entry which is preliminary data.</text>
</comment>
<dbReference type="Proteomes" id="UP000557899">
    <property type="component" value="Unassembled WGS sequence"/>
</dbReference>
<accession>A0A7X6PQX0</accession>
<evidence type="ECO:0000256" key="1">
    <source>
        <dbReference type="SAM" id="MobiDB-lite"/>
    </source>
</evidence>
<evidence type="ECO:0000313" key="3">
    <source>
        <dbReference type="EMBL" id="NLA56624.1"/>
    </source>
</evidence>
<evidence type="ECO:0000259" key="2">
    <source>
        <dbReference type="Pfam" id="PF12697"/>
    </source>
</evidence>
<dbReference type="Pfam" id="PF12697">
    <property type="entry name" value="Abhydrolase_6"/>
    <property type="match status" value="1"/>
</dbReference>
<dbReference type="SUPFAM" id="SSF53474">
    <property type="entry name" value="alpha/beta-Hydrolases"/>
    <property type="match status" value="1"/>
</dbReference>
<reference evidence="3 4" key="1">
    <citation type="journal article" date="2020" name="Biotechnol. Biofuels">
        <title>New insights from the biogas microbiome by comprehensive genome-resolved metagenomics of nearly 1600 species originating from multiple anaerobic digesters.</title>
        <authorList>
            <person name="Campanaro S."/>
            <person name="Treu L."/>
            <person name="Rodriguez-R L.M."/>
            <person name="Kovalovszki A."/>
            <person name="Ziels R.M."/>
            <person name="Maus I."/>
            <person name="Zhu X."/>
            <person name="Kougias P.G."/>
            <person name="Basile A."/>
            <person name="Luo G."/>
            <person name="Schluter A."/>
            <person name="Konstantinidis K.T."/>
            <person name="Angelidaki I."/>
        </authorList>
    </citation>
    <scope>NUCLEOTIDE SEQUENCE [LARGE SCALE GENOMIC DNA]</scope>
    <source>
        <strain evidence="3">AS15tlH2ME_198</strain>
    </source>
</reference>
<proteinExistence type="predicted"/>
<dbReference type="AlphaFoldDB" id="A0A7X6PQX0"/>
<name>A0A7X6PQX0_9CORY</name>
<dbReference type="InterPro" id="IPR000073">
    <property type="entry name" value="AB_hydrolase_1"/>
</dbReference>
<feature type="domain" description="AB hydrolase-1" evidence="2">
    <location>
        <begin position="72"/>
        <end position="209"/>
    </location>
</feature>
<sequence length="295" mass="32486">MATDYLAELQRDLADRLHRLRTTRDRNTEDGEVRPPRVATKPDLPLAARIPARGHFEDDWRARPTPERPWPVILIHGTGDTNGIWQNLAVDLRADGWAVFAPEFGHRCTDRVEESAEQVGAYIDAVLQVTGARQVVLVGHSQGGIIARYWMRVLDGAPKVRHLVTLGVPNHGTTMGGMLSGMTSTRIGESMLTSAISSWFGPSGFQLITGHPLLDEINGDGPVEEGVGYTNIATRFDTIIQPLETCFLESDDPEADITNIIVQDVEPKSRVLHVDLPGDARVRRIVREALDAIAP</sequence>
<dbReference type="GO" id="GO:0003824">
    <property type="term" value="F:catalytic activity"/>
    <property type="evidence" value="ECO:0007669"/>
    <property type="project" value="UniProtKB-ARBA"/>
</dbReference>
<dbReference type="InterPro" id="IPR029058">
    <property type="entry name" value="AB_hydrolase_fold"/>
</dbReference>
<evidence type="ECO:0000313" key="4">
    <source>
        <dbReference type="Proteomes" id="UP000557899"/>
    </source>
</evidence>
<gene>
    <name evidence="3" type="ORF">GX859_10110</name>
</gene>
<organism evidence="3 4">
    <name type="scientific">Corynebacterium humireducens</name>
    <dbReference type="NCBI Taxonomy" id="1223514"/>
    <lineage>
        <taxon>Bacteria</taxon>
        <taxon>Bacillati</taxon>
        <taxon>Actinomycetota</taxon>
        <taxon>Actinomycetes</taxon>
        <taxon>Mycobacteriales</taxon>
        <taxon>Corynebacteriaceae</taxon>
        <taxon>Corynebacterium</taxon>
    </lineage>
</organism>
<feature type="region of interest" description="Disordered" evidence="1">
    <location>
        <begin position="20"/>
        <end position="39"/>
    </location>
</feature>
<dbReference type="EMBL" id="JAAZHI010000197">
    <property type="protein sequence ID" value="NLA56624.1"/>
    <property type="molecule type" value="Genomic_DNA"/>
</dbReference>
<dbReference type="PANTHER" id="PTHR37946">
    <property type="entry name" value="SLL1969 PROTEIN"/>
    <property type="match status" value="1"/>
</dbReference>
<feature type="compositionally biased region" description="Basic and acidic residues" evidence="1">
    <location>
        <begin position="20"/>
        <end position="35"/>
    </location>
</feature>
<protein>
    <submittedName>
        <fullName evidence="3">Triacylglycerol lipase</fullName>
    </submittedName>
</protein>
<dbReference type="Gene3D" id="3.40.50.1820">
    <property type="entry name" value="alpha/beta hydrolase"/>
    <property type="match status" value="1"/>
</dbReference>
<dbReference type="PANTHER" id="PTHR37946:SF1">
    <property type="entry name" value="SLL1969 PROTEIN"/>
    <property type="match status" value="1"/>
</dbReference>